<dbReference type="RefSeq" id="WP_240097751.1">
    <property type="nucleotide sequence ID" value="NZ_JAJSON010000016.1"/>
</dbReference>
<protein>
    <recommendedName>
        <fullName evidence="2 9">Thymidine kinase</fullName>
        <ecNumber evidence="2 9">2.7.1.21</ecNumber>
    </recommendedName>
</protein>
<keyword evidence="15" id="KW-1185">Reference proteome</keyword>
<keyword evidence="5 9" id="KW-0808">Transferase</keyword>
<keyword evidence="4 9" id="KW-0237">DNA synthesis</keyword>
<dbReference type="InterPro" id="IPR027417">
    <property type="entry name" value="P-loop_NTPase"/>
</dbReference>
<evidence type="ECO:0000256" key="2">
    <source>
        <dbReference type="ARBA" id="ARBA00012118"/>
    </source>
</evidence>
<dbReference type="GO" id="GO:0005829">
    <property type="term" value="C:cytosol"/>
    <property type="evidence" value="ECO:0007669"/>
    <property type="project" value="TreeGrafter"/>
</dbReference>
<comment type="subunit">
    <text evidence="9">Homotetramer.</text>
</comment>
<dbReference type="FunFam" id="3.40.50.300:FF:000384">
    <property type="entry name" value="Thymidine kinase"/>
    <property type="match status" value="1"/>
</dbReference>
<keyword evidence="3 9" id="KW-0963">Cytoplasm</keyword>
<dbReference type="EC" id="2.7.1.21" evidence="2 9"/>
<comment type="caution">
    <text evidence="9">Lacks conserved residue(s) required for the propagation of feature annotation.</text>
</comment>
<dbReference type="HAMAP" id="MF_00124">
    <property type="entry name" value="Thymidine_kinase"/>
    <property type="match status" value="1"/>
</dbReference>
<name>A0A9X2A5T2_9FLAO</name>
<dbReference type="GO" id="GO:0005524">
    <property type="term" value="F:ATP binding"/>
    <property type="evidence" value="ECO:0007669"/>
    <property type="project" value="UniProtKB-UniRule"/>
</dbReference>
<feature type="binding site" evidence="11">
    <location>
        <begin position="170"/>
        <end position="173"/>
    </location>
    <ligand>
        <name>substrate</name>
    </ligand>
</feature>
<dbReference type="PIRSF" id="PIRSF035805">
    <property type="entry name" value="TK_cell"/>
    <property type="match status" value="1"/>
</dbReference>
<gene>
    <name evidence="9" type="primary">tdk</name>
    <name evidence="14" type="ORF">LU635_07470</name>
</gene>
<evidence type="ECO:0000256" key="1">
    <source>
        <dbReference type="ARBA" id="ARBA00007587"/>
    </source>
</evidence>
<reference evidence="14" key="1">
    <citation type="submission" date="2021-12" db="EMBL/GenBank/DDBJ databases">
        <title>Description of Gramella crocea sp. nov., a new bacterium isolated from activated sludge.</title>
        <authorList>
            <person name="Zhang X."/>
        </authorList>
    </citation>
    <scope>NUCLEOTIDE SEQUENCE</scope>
    <source>
        <strain evidence="14">YB25</strain>
    </source>
</reference>
<keyword evidence="6 9" id="KW-0547">Nucleotide-binding</keyword>
<comment type="similarity">
    <text evidence="1 9 13">Belongs to the thymidine kinase family.</text>
</comment>
<comment type="catalytic activity">
    <reaction evidence="9 12">
        <text>thymidine + ATP = dTMP + ADP + H(+)</text>
        <dbReference type="Rhea" id="RHEA:19129"/>
        <dbReference type="ChEBI" id="CHEBI:15378"/>
        <dbReference type="ChEBI" id="CHEBI:17748"/>
        <dbReference type="ChEBI" id="CHEBI:30616"/>
        <dbReference type="ChEBI" id="CHEBI:63528"/>
        <dbReference type="ChEBI" id="CHEBI:456216"/>
        <dbReference type="EC" id="2.7.1.21"/>
    </reaction>
</comment>
<keyword evidence="8 9" id="KW-0067">ATP-binding</keyword>
<feature type="active site" description="Proton acceptor" evidence="9 10">
    <location>
        <position position="94"/>
    </location>
</feature>
<feature type="binding site" evidence="9">
    <location>
        <begin position="21"/>
        <end position="28"/>
    </location>
    <ligand>
        <name>ATP</name>
        <dbReference type="ChEBI" id="CHEBI:30616"/>
    </ligand>
</feature>
<evidence type="ECO:0000313" key="15">
    <source>
        <dbReference type="Proteomes" id="UP001139344"/>
    </source>
</evidence>
<dbReference type="Gene3D" id="3.30.60.20">
    <property type="match status" value="1"/>
</dbReference>
<sequence>MFLENTVNHEEQFGWIEVICGSMFSGKTEELIRRLRRAKFAKQNVEIFKPAIDTRYDEEMVVSHDSNEIRSTPVPSASTIRILADGCDVVGIDEAQFFDDEIVTVCNDLANQGIRVIVAGLDMDFKGNPFGPMPHLMATAEYVTKVHAVCTRTGNLAQFSYRKAINDDLVFLGENEEYEPLSRAAYYKAMLKERVKKIDVKEPEELNSKHNEENA</sequence>
<dbReference type="Proteomes" id="UP001139344">
    <property type="component" value="Unassembled WGS sequence"/>
</dbReference>
<dbReference type="SUPFAM" id="SSF57716">
    <property type="entry name" value="Glucocorticoid receptor-like (DNA-binding domain)"/>
    <property type="match status" value="1"/>
</dbReference>
<evidence type="ECO:0000256" key="3">
    <source>
        <dbReference type="ARBA" id="ARBA00022490"/>
    </source>
</evidence>
<comment type="subcellular location">
    <subcellularLocation>
        <location evidence="9">Cytoplasm</location>
    </subcellularLocation>
</comment>
<evidence type="ECO:0000256" key="9">
    <source>
        <dbReference type="HAMAP-Rule" id="MF_00124"/>
    </source>
</evidence>
<feature type="binding site" evidence="11">
    <location>
        <position position="178"/>
    </location>
    <ligand>
        <name>substrate</name>
    </ligand>
</feature>
<dbReference type="GO" id="GO:0004797">
    <property type="term" value="F:thymidine kinase activity"/>
    <property type="evidence" value="ECO:0007669"/>
    <property type="project" value="UniProtKB-UniRule"/>
</dbReference>
<evidence type="ECO:0000256" key="10">
    <source>
        <dbReference type="PIRSR" id="PIRSR035805-1"/>
    </source>
</evidence>
<proteinExistence type="inferred from homology"/>
<evidence type="ECO:0000313" key="14">
    <source>
        <dbReference type="EMBL" id="MCG9971475.1"/>
    </source>
</evidence>
<comment type="caution">
    <text evidence="14">The sequence shown here is derived from an EMBL/GenBank/DDBJ whole genome shotgun (WGS) entry which is preliminary data.</text>
</comment>
<evidence type="ECO:0000256" key="7">
    <source>
        <dbReference type="ARBA" id="ARBA00022777"/>
    </source>
</evidence>
<evidence type="ECO:0000256" key="12">
    <source>
        <dbReference type="RuleBase" id="RU000544"/>
    </source>
</evidence>
<keyword evidence="7 9" id="KW-0418">Kinase</keyword>
<dbReference type="PANTHER" id="PTHR11441">
    <property type="entry name" value="THYMIDINE KINASE"/>
    <property type="match status" value="1"/>
</dbReference>
<accession>A0A9X2A5T2</accession>
<dbReference type="Gene3D" id="3.40.50.300">
    <property type="entry name" value="P-loop containing nucleotide triphosphate hydrolases"/>
    <property type="match status" value="1"/>
</dbReference>
<evidence type="ECO:0000256" key="6">
    <source>
        <dbReference type="ARBA" id="ARBA00022741"/>
    </source>
</evidence>
<evidence type="ECO:0000256" key="4">
    <source>
        <dbReference type="ARBA" id="ARBA00022634"/>
    </source>
</evidence>
<evidence type="ECO:0000256" key="13">
    <source>
        <dbReference type="RuleBase" id="RU004165"/>
    </source>
</evidence>
<evidence type="ECO:0000256" key="8">
    <source>
        <dbReference type="ARBA" id="ARBA00022840"/>
    </source>
</evidence>
<feature type="binding site" evidence="9">
    <location>
        <begin position="93"/>
        <end position="96"/>
    </location>
    <ligand>
        <name>ATP</name>
        <dbReference type="ChEBI" id="CHEBI:30616"/>
    </ligand>
</feature>
<dbReference type="NCBIfam" id="NF003296">
    <property type="entry name" value="PRK04296.1-1"/>
    <property type="match status" value="1"/>
</dbReference>
<dbReference type="Pfam" id="PF00265">
    <property type="entry name" value="TK"/>
    <property type="match status" value="1"/>
</dbReference>
<dbReference type="PANTHER" id="PTHR11441:SF0">
    <property type="entry name" value="THYMIDINE KINASE, CYTOSOLIC"/>
    <property type="match status" value="1"/>
</dbReference>
<organism evidence="14 15">
    <name type="scientific">Christiangramia crocea</name>
    <dbReference type="NCBI Taxonomy" id="2904124"/>
    <lineage>
        <taxon>Bacteria</taxon>
        <taxon>Pseudomonadati</taxon>
        <taxon>Bacteroidota</taxon>
        <taxon>Flavobacteriia</taxon>
        <taxon>Flavobacteriales</taxon>
        <taxon>Flavobacteriaceae</taxon>
        <taxon>Christiangramia</taxon>
    </lineage>
</organism>
<evidence type="ECO:0000256" key="11">
    <source>
        <dbReference type="PIRSR" id="PIRSR035805-2"/>
    </source>
</evidence>
<evidence type="ECO:0000256" key="5">
    <source>
        <dbReference type="ARBA" id="ARBA00022679"/>
    </source>
</evidence>
<dbReference type="SUPFAM" id="SSF52540">
    <property type="entry name" value="P-loop containing nucleoside triphosphate hydrolases"/>
    <property type="match status" value="1"/>
</dbReference>
<dbReference type="GO" id="GO:0046104">
    <property type="term" value="P:thymidine metabolic process"/>
    <property type="evidence" value="ECO:0007669"/>
    <property type="project" value="TreeGrafter"/>
</dbReference>
<dbReference type="InterPro" id="IPR001267">
    <property type="entry name" value="Thymidine_kinase"/>
</dbReference>
<dbReference type="GO" id="GO:0071897">
    <property type="term" value="P:DNA biosynthetic process"/>
    <property type="evidence" value="ECO:0007669"/>
    <property type="project" value="UniProtKB-KW"/>
</dbReference>
<dbReference type="EMBL" id="JAJSON010000016">
    <property type="protein sequence ID" value="MCG9971475.1"/>
    <property type="molecule type" value="Genomic_DNA"/>
</dbReference>
<dbReference type="AlphaFoldDB" id="A0A9X2A5T2"/>